<keyword evidence="3" id="KW-1185">Reference proteome</keyword>
<feature type="transmembrane region" description="Helical" evidence="1">
    <location>
        <begin position="489"/>
        <end position="509"/>
    </location>
</feature>
<evidence type="ECO:0000313" key="2">
    <source>
        <dbReference type="EMBL" id="GAA0154566.1"/>
    </source>
</evidence>
<sequence>MKRKRCRLWWPKHINSSLSSANELNLIFGWFISSTEDDFTNLDIVVAFACHESNSQINLQAILDETNRNMHTPLHDKHTFSLLGFYLSGSECNGSTRQVGIGKHTHSYSTHLRVCLCGSENTHKILSETSMCLCCRYNQLLEHNRMTSVGSNRWLQLEMSYIEQRVSKELVTPELHHIHWNGATLSQLDVHVIVYDVPKFGCHYYSLGSDCETKQLSTSSKRPMWVEDLHKSSSTLDLEAVFLAINSVNAANILLERHLAPQALANQCRIICKILTFSWQLLAILVASFWTLCYVILQFFYKLFSFISLLWVYNNITAKAFCNTFQNIQIRCSQFMYWPVFLQNDGLRAQPCVEYAEKAALQRHSMWSTILVDLFLGNLLGTVLWFHAESVYFWVSSFSDGVTNYVLRTGCVWLMENPAGFKLNTDLAGILGMISLNAIQIWSTLWFFISDLFVHFIKLLALSGIIFGFTTPASMIIDVISLATIHISALHWLISLIYSQQIEAIASLWRLFRGKKCNPLRQRLDSYEYTVEQHVVGSLLFTPLLLLLPTTSAFYMFFTILITTFSFICFIMVVIVSVIHATPYNKILLWLLKKGRFPSGMWIEIISCSCNHSPKVKSIGGFASSSHELKGSNDDTESTTLVSSIHNNFQTLATIVFPHYICLFLAISRSSSASSAHGILTGKSIPSSIGITLPSMLPWMAMPYRDYWCLCYKAVHNCKSDCTCHRRQ</sequence>
<dbReference type="PANTHER" id="PTHR47555">
    <property type="entry name" value="N-ACETYLGLUCOSAMINYL TRANSFERASE COMPONENT FAMILY PROTEIN / GPI1 FAMILY PROTEIN"/>
    <property type="match status" value="1"/>
</dbReference>
<dbReference type="EMBL" id="BAABME010002423">
    <property type="protein sequence ID" value="GAA0154566.1"/>
    <property type="molecule type" value="Genomic_DNA"/>
</dbReference>
<accession>A0AAV3PV27</accession>
<dbReference type="PANTHER" id="PTHR47555:SF2">
    <property type="entry name" value="N-ACETYLGLUCOSAMINYL TRANSFERASE COMPONENT FAMILY PROTEIN _ GPI1 FAMILY PROTEIN"/>
    <property type="match status" value="1"/>
</dbReference>
<feature type="transmembrane region" description="Helical" evidence="1">
    <location>
        <begin position="427"/>
        <end position="449"/>
    </location>
</feature>
<protein>
    <submittedName>
        <fullName evidence="2">Transferase</fullName>
    </submittedName>
</protein>
<evidence type="ECO:0000256" key="1">
    <source>
        <dbReference type="SAM" id="Phobius"/>
    </source>
</evidence>
<reference evidence="2 3" key="1">
    <citation type="submission" date="2024-01" db="EMBL/GenBank/DDBJ databases">
        <title>The complete chloroplast genome sequence of Lithospermum erythrorhizon: insights into the phylogenetic relationship among Boraginaceae species and the maternal lineages of purple gromwells.</title>
        <authorList>
            <person name="Okada T."/>
            <person name="Watanabe K."/>
        </authorList>
    </citation>
    <scope>NUCLEOTIDE SEQUENCE [LARGE SCALE GENOMIC DNA]</scope>
</reference>
<feature type="transmembrane region" description="Helical" evidence="1">
    <location>
        <begin position="277"/>
        <end position="301"/>
    </location>
</feature>
<dbReference type="GO" id="GO:0016020">
    <property type="term" value="C:membrane"/>
    <property type="evidence" value="ECO:0007669"/>
    <property type="project" value="InterPro"/>
</dbReference>
<evidence type="ECO:0000313" key="3">
    <source>
        <dbReference type="Proteomes" id="UP001454036"/>
    </source>
</evidence>
<feature type="transmembrane region" description="Helical" evidence="1">
    <location>
        <begin position="456"/>
        <end position="477"/>
    </location>
</feature>
<keyword evidence="1" id="KW-1133">Transmembrane helix</keyword>
<feature type="transmembrane region" description="Helical" evidence="1">
    <location>
        <begin position="370"/>
        <end position="388"/>
    </location>
</feature>
<comment type="caution">
    <text evidence="2">The sequence shown here is derived from an EMBL/GenBank/DDBJ whole genome shotgun (WGS) entry which is preliminary data.</text>
</comment>
<feature type="transmembrane region" description="Helical" evidence="1">
    <location>
        <begin position="554"/>
        <end position="579"/>
    </location>
</feature>
<name>A0AAV3PV27_LITER</name>
<dbReference type="GO" id="GO:0006506">
    <property type="term" value="P:GPI anchor biosynthetic process"/>
    <property type="evidence" value="ECO:0007669"/>
    <property type="project" value="InterPro"/>
</dbReference>
<gene>
    <name evidence="2" type="ORF">LIER_12511</name>
</gene>
<keyword evidence="2" id="KW-0808">Transferase</keyword>
<dbReference type="AlphaFoldDB" id="A0AAV3PV27"/>
<dbReference type="Proteomes" id="UP001454036">
    <property type="component" value="Unassembled WGS sequence"/>
</dbReference>
<dbReference type="InterPro" id="IPR007720">
    <property type="entry name" value="PigQ/GPI1"/>
</dbReference>
<keyword evidence="1" id="KW-0812">Transmembrane</keyword>
<dbReference type="GO" id="GO:0016740">
    <property type="term" value="F:transferase activity"/>
    <property type="evidence" value="ECO:0007669"/>
    <property type="project" value="UniProtKB-KW"/>
</dbReference>
<feature type="transmembrane region" description="Helical" evidence="1">
    <location>
        <begin position="529"/>
        <end position="548"/>
    </location>
</feature>
<dbReference type="Pfam" id="PF05024">
    <property type="entry name" value="Gpi1"/>
    <property type="match status" value="1"/>
</dbReference>
<keyword evidence="1" id="KW-0472">Membrane</keyword>
<proteinExistence type="predicted"/>
<organism evidence="2 3">
    <name type="scientific">Lithospermum erythrorhizon</name>
    <name type="common">Purple gromwell</name>
    <name type="synonym">Lithospermum officinale var. erythrorhizon</name>
    <dbReference type="NCBI Taxonomy" id="34254"/>
    <lineage>
        <taxon>Eukaryota</taxon>
        <taxon>Viridiplantae</taxon>
        <taxon>Streptophyta</taxon>
        <taxon>Embryophyta</taxon>
        <taxon>Tracheophyta</taxon>
        <taxon>Spermatophyta</taxon>
        <taxon>Magnoliopsida</taxon>
        <taxon>eudicotyledons</taxon>
        <taxon>Gunneridae</taxon>
        <taxon>Pentapetalae</taxon>
        <taxon>asterids</taxon>
        <taxon>lamiids</taxon>
        <taxon>Boraginales</taxon>
        <taxon>Boraginaceae</taxon>
        <taxon>Boraginoideae</taxon>
        <taxon>Lithospermeae</taxon>
        <taxon>Lithospermum</taxon>
    </lineage>
</organism>